<keyword evidence="5" id="KW-1133">Transmembrane helix</keyword>
<feature type="domain" description="NlpC/P60" evidence="6">
    <location>
        <begin position="182"/>
        <end position="347"/>
    </location>
</feature>
<dbReference type="InterPro" id="IPR038765">
    <property type="entry name" value="Papain-like_cys_pep_sf"/>
</dbReference>
<keyword evidence="3" id="KW-0378">Hydrolase</keyword>
<dbReference type="Pfam" id="PF00877">
    <property type="entry name" value="NLPC_P60"/>
    <property type="match status" value="1"/>
</dbReference>
<evidence type="ECO:0000256" key="1">
    <source>
        <dbReference type="ARBA" id="ARBA00007074"/>
    </source>
</evidence>
<keyword evidence="8" id="KW-1185">Reference proteome</keyword>
<evidence type="ECO:0000256" key="5">
    <source>
        <dbReference type="SAM" id="Phobius"/>
    </source>
</evidence>
<organism evidence="7 8">
    <name type="scientific">Actinokineospora globicatena</name>
    <dbReference type="NCBI Taxonomy" id="103729"/>
    <lineage>
        <taxon>Bacteria</taxon>
        <taxon>Bacillati</taxon>
        <taxon>Actinomycetota</taxon>
        <taxon>Actinomycetes</taxon>
        <taxon>Pseudonocardiales</taxon>
        <taxon>Pseudonocardiaceae</taxon>
        <taxon>Actinokineospora</taxon>
    </lineage>
</organism>
<keyword evidence="4" id="KW-0788">Thiol protease</keyword>
<keyword evidence="5" id="KW-0812">Transmembrane</keyword>
<comment type="similarity">
    <text evidence="1">Belongs to the peptidase C40 family.</text>
</comment>
<name>A0A9W6QI39_9PSEU</name>
<keyword evidence="2" id="KW-0645">Protease</keyword>
<accession>A0A9W6QI39</accession>
<dbReference type="GO" id="GO:0006508">
    <property type="term" value="P:proteolysis"/>
    <property type="evidence" value="ECO:0007669"/>
    <property type="project" value="UniProtKB-KW"/>
</dbReference>
<dbReference type="Proteomes" id="UP001165042">
    <property type="component" value="Unassembled WGS sequence"/>
</dbReference>
<reference evidence="7" key="1">
    <citation type="submission" date="2023-02" db="EMBL/GenBank/DDBJ databases">
        <title>Actinokineospora globicatena NBRC 15670.</title>
        <authorList>
            <person name="Ichikawa N."/>
            <person name="Sato H."/>
            <person name="Tonouchi N."/>
        </authorList>
    </citation>
    <scope>NUCLEOTIDE SEQUENCE</scope>
    <source>
        <strain evidence="7">NBRC 15670</strain>
    </source>
</reference>
<dbReference type="PANTHER" id="PTHR47053:SF1">
    <property type="entry name" value="MUREIN DD-ENDOPEPTIDASE MEPH-RELATED"/>
    <property type="match status" value="1"/>
</dbReference>
<dbReference type="GO" id="GO:0008234">
    <property type="term" value="F:cysteine-type peptidase activity"/>
    <property type="evidence" value="ECO:0007669"/>
    <property type="project" value="UniProtKB-KW"/>
</dbReference>
<dbReference type="EMBL" id="BSSD01000001">
    <property type="protein sequence ID" value="GLW90461.1"/>
    <property type="molecule type" value="Genomic_DNA"/>
</dbReference>
<dbReference type="RefSeq" id="WP_285608468.1">
    <property type="nucleotide sequence ID" value="NZ_BSSD01000001.1"/>
</dbReference>
<evidence type="ECO:0000256" key="4">
    <source>
        <dbReference type="ARBA" id="ARBA00022807"/>
    </source>
</evidence>
<feature type="transmembrane region" description="Helical" evidence="5">
    <location>
        <begin position="18"/>
        <end position="36"/>
    </location>
</feature>
<evidence type="ECO:0000256" key="3">
    <source>
        <dbReference type="ARBA" id="ARBA00022801"/>
    </source>
</evidence>
<dbReference type="SUPFAM" id="SSF54001">
    <property type="entry name" value="Cysteine proteinases"/>
    <property type="match status" value="1"/>
</dbReference>
<gene>
    <name evidence="7" type="ORF">Aglo03_12770</name>
</gene>
<keyword evidence="5" id="KW-0472">Membrane</keyword>
<dbReference type="PANTHER" id="PTHR47053">
    <property type="entry name" value="MUREIN DD-ENDOPEPTIDASE MEPH-RELATED"/>
    <property type="match status" value="1"/>
</dbReference>
<evidence type="ECO:0000313" key="8">
    <source>
        <dbReference type="Proteomes" id="UP001165042"/>
    </source>
</evidence>
<evidence type="ECO:0000259" key="6">
    <source>
        <dbReference type="PROSITE" id="PS51935"/>
    </source>
</evidence>
<dbReference type="Gene3D" id="3.90.1720.10">
    <property type="entry name" value="endopeptidase domain like (from Nostoc punctiforme)"/>
    <property type="match status" value="1"/>
</dbReference>
<protein>
    <recommendedName>
        <fullName evidence="6">NlpC/P60 domain-containing protein</fullName>
    </recommendedName>
</protein>
<dbReference type="InterPro" id="IPR051202">
    <property type="entry name" value="Peptidase_C40"/>
</dbReference>
<dbReference type="PROSITE" id="PS51935">
    <property type="entry name" value="NLPC_P60"/>
    <property type="match status" value="1"/>
</dbReference>
<comment type="caution">
    <text evidence="7">The sequence shown here is derived from an EMBL/GenBank/DDBJ whole genome shotgun (WGS) entry which is preliminary data.</text>
</comment>
<evidence type="ECO:0000256" key="2">
    <source>
        <dbReference type="ARBA" id="ARBA00022670"/>
    </source>
</evidence>
<evidence type="ECO:0000313" key="7">
    <source>
        <dbReference type="EMBL" id="GLW90461.1"/>
    </source>
</evidence>
<dbReference type="InterPro" id="IPR000064">
    <property type="entry name" value="NLP_P60_dom"/>
</dbReference>
<sequence>MDASESTTPSGPDRRTRLLVAGGVVAALVAGVVVWLSTRSAEPATPEVSTLSGGDGGGEPVYERLADPARTMLRDTAGAVLAVFTDEARTAVITGPRRTLAEPEATAATVTTTSWVRLLPRPWAEGAEHADWFEQWWATARDDTSPDVLQVATEYLIGAPDARDEAGVRYRGDASFGPVKPTGVGRQEQSDFYDYLGVPWEFPDGPSEQPDKSRYGSVDCSGYVRLIFGYRLGMPLLGTNTQGQGIPRRAYAISEFGPGVALVRNQFRRATEYSRLQPGDLVFFEVEDDPQTLDHVGIYLGLDDRGHHRFVSSRERINGPTLGDVAGTSLLDDGGHYSTAWRSARRL</sequence>
<dbReference type="AlphaFoldDB" id="A0A9W6QI39"/>
<proteinExistence type="inferred from homology"/>